<dbReference type="EMBL" id="CAKOGL010000010">
    <property type="protein sequence ID" value="CAH2091132.1"/>
    <property type="molecule type" value="Genomic_DNA"/>
</dbReference>
<name>A0AAU9U061_EUPED</name>
<evidence type="ECO:0000313" key="2">
    <source>
        <dbReference type="Proteomes" id="UP001153954"/>
    </source>
</evidence>
<organism evidence="1 2">
    <name type="scientific">Euphydryas editha</name>
    <name type="common">Edith's checkerspot</name>
    <dbReference type="NCBI Taxonomy" id="104508"/>
    <lineage>
        <taxon>Eukaryota</taxon>
        <taxon>Metazoa</taxon>
        <taxon>Ecdysozoa</taxon>
        <taxon>Arthropoda</taxon>
        <taxon>Hexapoda</taxon>
        <taxon>Insecta</taxon>
        <taxon>Pterygota</taxon>
        <taxon>Neoptera</taxon>
        <taxon>Endopterygota</taxon>
        <taxon>Lepidoptera</taxon>
        <taxon>Glossata</taxon>
        <taxon>Ditrysia</taxon>
        <taxon>Papilionoidea</taxon>
        <taxon>Nymphalidae</taxon>
        <taxon>Nymphalinae</taxon>
        <taxon>Euphydryas</taxon>
    </lineage>
</organism>
<gene>
    <name evidence="1" type="ORF">EEDITHA_LOCUS7021</name>
</gene>
<accession>A0AAU9U061</accession>
<sequence length="92" mass="9910">MELPASLGLSSTLLDTQGASTSQSSTRDISYSSPVVESRILEVRPQVQGIGSAIHDTSYLDRYLIDTSTGLPPPNVREMTLEVWKCGAGRTI</sequence>
<proteinExistence type="predicted"/>
<comment type="caution">
    <text evidence="1">The sequence shown here is derived from an EMBL/GenBank/DDBJ whole genome shotgun (WGS) entry which is preliminary data.</text>
</comment>
<dbReference type="Proteomes" id="UP001153954">
    <property type="component" value="Unassembled WGS sequence"/>
</dbReference>
<reference evidence="1" key="1">
    <citation type="submission" date="2022-03" db="EMBL/GenBank/DDBJ databases">
        <authorList>
            <person name="Tunstrom K."/>
        </authorList>
    </citation>
    <scope>NUCLEOTIDE SEQUENCE</scope>
</reference>
<protein>
    <submittedName>
        <fullName evidence="1">Uncharacterized protein</fullName>
    </submittedName>
</protein>
<evidence type="ECO:0000313" key="1">
    <source>
        <dbReference type="EMBL" id="CAH2091132.1"/>
    </source>
</evidence>
<keyword evidence="2" id="KW-1185">Reference proteome</keyword>
<dbReference type="AlphaFoldDB" id="A0AAU9U061"/>